<organism evidence="2 3">
    <name type="scientific">Halarsenatibacter silvermanii</name>
    <dbReference type="NCBI Taxonomy" id="321763"/>
    <lineage>
        <taxon>Bacteria</taxon>
        <taxon>Bacillati</taxon>
        <taxon>Bacillota</taxon>
        <taxon>Clostridia</taxon>
        <taxon>Halanaerobiales</taxon>
        <taxon>Halarsenatibacteraceae</taxon>
        <taxon>Halarsenatibacter</taxon>
    </lineage>
</organism>
<keyword evidence="3" id="KW-1185">Reference proteome</keyword>
<sequence length="106" mass="12405">MKNGEFGGDDFEGLRKKAEKILNNRDDRQLEDLAEMSQEEIRQLIHELQVHQLELELQNEELREARSKLKKARSRYYKLFDLAPVGYCTLSRQGIIEEANLAAAHY</sequence>
<dbReference type="RefSeq" id="WP_089762223.1">
    <property type="nucleotide sequence ID" value="NZ_FNGO01000036.1"/>
</dbReference>
<evidence type="ECO:0008006" key="4">
    <source>
        <dbReference type="Google" id="ProtNLM"/>
    </source>
</evidence>
<dbReference type="AlphaFoldDB" id="A0A1G9T9X3"/>
<accession>A0A1G9T9X3</accession>
<name>A0A1G9T9X3_9FIRM</name>
<proteinExistence type="predicted"/>
<gene>
    <name evidence="2" type="ORF">SAMN04488692_1366</name>
</gene>
<dbReference type="InterPro" id="IPR035965">
    <property type="entry name" value="PAS-like_dom_sf"/>
</dbReference>
<evidence type="ECO:0000256" key="1">
    <source>
        <dbReference type="SAM" id="Coils"/>
    </source>
</evidence>
<evidence type="ECO:0000313" key="2">
    <source>
        <dbReference type="EMBL" id="SDM44424.1"/>
    </source>
</evidence>
<dbReference type="Gene3D" id="3.30.450.20">
    <property type="entry name" value="PAS domain"/>
    <property type="match status" value="1"/>
</dbReference>
<dbReference type="EMBL" id="FNGO01000036">
    <property type="protein sequence ID" value="SDM44424.1"/>
    <property type="molecule type" value="Genomic_DNA"/>
</dbReference>
<dbReference type="SUPFAM" id="SSF55785">
    <property type="entry name" value="PYP-like sensor domain (PAS domain)"/>
    <property type="match status" value="1"/>
</dbReference>
<dbReference type="OrthoDB" id="9784397at2"/>
<protein>
    <recommendedName>
        <fullName evidence="4">PAS domain S-box-containing protein</fullName>
    </recommendedName>
</protein>
<evidence type="ECO:0000313" key="3">
    <source>
        <dbReference type="Proteomes" id="UP000199476"/>
    </source>
</evidence>
<keyword evidence="1" id="KW-0175">Coiled coil</keyword>
<dbReference type="STRING" id="321763.SAMN04488692_1366"/>
<feature type="coiled-coil region" evidence="1">
    <location>
        <begin position="34"/>
        <end position="75"/>
    </location>
</feature>
<dbReference type="Proteomes" id="UP000199476">
    <property type="component" value="Unassembled WGS sequence"/>
</dbReference>
<reference evidence="2 3" key="1">
    <citation type="submission" date="2016-10" db="EMBL/GenBank/DDBJ databases">
        <authorList>
            <person name="de Groot N.N."/>
        </authorList>
    </citation>
    <scope>NUCLEOTIDE SEQUENCE [LARGE SCALE GENOMIC DNA]</scope>
    <source>
        <strain evidence="2 3">SLAS-1</strain>
    </source>
</reference>